<feature type="compositionally biased region" description="Basic and acidic residues" evidence="5">
    <location>
        <begin position="157"/>
        <end position="203"/>
    </location>
</feature>
<protein>
    <submittedName>
        <fullName evidence="7">Golgin candidate 5</fullName>
    </submittedName>
</protein>
<feature type="domain" description="TATA element modulatory factor 1 TATA binding" evidence="6">
    <location>
        <begin position="940"/>
        <end position="1041"/>
    </location>
</feature>
<evidence type="ECO:0000256" key="5">
    <source>
        <dbReference type="SAM" id="MobiDB-lite"/>
    </source>
</evidence>
<feature type="compositionally biased region" description="Basic and acidic residues" evidence="5">
    <location>
        <begin position="374"/>
        <end position="393"/>
    </location>
</feature>
<feature type="coiled-coil region" evidence="4">
    <location>
        <begin position="961"/>
        <end position="988"/>
    </location>
</feature>
<feature type="compositionally biased region" description="Polar residues" evidence="5">
    <location>
        <begin position="46"/>
        <end position="58"/>
    </location>
</feature>
<feature type="coiled-coil region" evidence="4">
    <location>
        <begin position="632"/>
        <end position="705"/>
    </location>
</feature>
<evidence type="ECO:0000313" key="7">
    <source>
        <dbReference type="RefSeq" id="XP_016513741.1"/>
    </source>
</evidence>
<feature type="compositionally biased region" description="Polar residues" evidence="5">
    <location>
        <begin position="416"/>
        <end position="426"/>
    </location>
</feature>
<dbReference type="AlphaFoldDB" id="A0A1S4DK16"/>
<feature type="compositionally biased region" description="Polar residues" evidence="5">
    <location>
        <begin position="348"/>
        <end position="358"/>
    </location>
</feature>
<dbReference type="Pfam" id="PF12329">
    <property type="entry name" value="TMF_DNA_bd"/>
    <property type="match status" value="1"/>
</dbReference>
<feature type="region of interest" description="Disordered" evidence="5">
    <location>
        <begin position="857"/>
        <end position="890"/>
    </location>
</feature>
<dbReference type="Pfam" id="PF12325">
    <property type="entry name" value="TMF_TATA_bd"/>
    <property type="match status" value="1"/>
</dbReference>
<keyword evidence="3 4" id="KW-0175">Coiled coil</keyword>
<dbReference type="InterPro" id="IPR022092">
    <property type="entry name" value="TMF_DNA-bd"/>
</dbReference>
<comment type="subcellular location">
    <subcellularLocation>
        <location evidence="1">Golgi apparatus</location>
    </subcellularLocation>
</comment>
<feature type="region of interest" description="Disordered" evidence="5">
    <location>
        <begin position="37"/>
        <end position="60"/>
    </location>
</feature>
<dbReference type="SMR" id="A0A1S4DK16"/>
<evidence type="ECO:0000256" key="3">
    <source>
        <dbReference type="ARBA" id="ARBA00023054"/>
    </source>
</evidence>
<feature type="compositionally biased region" description="Basic and acidic residues" evidence="5">
    <location>
        <begin position="213"/>
        <end position="222"/>
    </location>
</feature>
<evidence type="ECO:0000256" key="2">
    <source>
        <dbReference type="ARBA" id="ARBA00023034"/>
    </source>
</evidence>
<feature type="coiled-coil region" evidence="4">
    <location>
        <begin position="735"/>
        <end position="857"/>
    </location>
</feature>
<dbReference type="PANTHER" id="PTHR47347">
    <property type="entry name" value="GOLGIN CANDIDATE 5"/>
    <property type="match status" value="1"/>
</dbReference>
<feature type="compositionally biased region" description="Polar residues" evidence="5">
    <location>
        <begin position="242"/>
        <end position="253"/>
    </location>
</feature>
<keyword evidence="2" id="KW-0333">Golgi apparatus</keyword>
<dbReference type="RefSeq" id="XP_016513741.1">
    <property type="nucleotide sequence ID" value="XM_016658255.1"/>
</dbReference>
<evidence type="ECO:0000256" key="4">
    <source>
        <dbReference type="SAM" id="Coils"/>
    </source>
</evidence>
<dbReference type="PaxDb" id="4097-A0A1S4DK16"/>
<feature type="coiled-coil region" evidence="4">
    <location>
        <begin position="542"/>
        <end position="597"/>
    </location>
</feature>
<evidence type="ECO:0000259" key="6">
    <source>
        <dbReference type="Pfam" id="PF12325"/>
    </source>
</evidence>
<organism evidence="7">
    <name type="scientific">Nicotiana tabacum</name>
    <name type="common">Common tobacco</name>
    <dbReference type="NCBI Taxonomy" id="4097"/>
    <lineage>
        <taxon>Eukaryota</taxon>
        <taxon>Viridiplantae</taxon>
        <taxon>Streptophyta</taxon>
        <taxon>Embryophyta</taxon>
        <taxon>Tracheophyta</taxon>
        <taxon>Spermatophyta</taxon>
        <taxon>Magnoliopsida</taxon>
        <taxon>eudicotyledons</taxon>
        <taxon>Gunneridae</taxon>
        <taxon>Pentapetalae</taxon>
        <taxon>asterids</taxon>
        <taxon>lamiids</taxon>
        <taxon>Solanales</taxon>
        <taxon>Solanaceae</taxon>
        <taxon>Nicotianoideae</taxon>
        <taxon>Nicotianeae</taxon>
        <taxon>Nicotiana</taxon>
    </lineage>
</organism>
<sequence>MAWFSGKLDLGNLDLAGAVNKLSESVKNIEKNFDTALGLEEKSDESTSTEASGLWPSSTDRKALFDPVRAFMGQKGGETAVESIEKAESSKPTLPTEEVVEDSAESTVQHDVVPKEPKKETRDVIEQTKSAEEANEEAQNVDEKPNQKISAEEENEEARAADVKLENEEARAADVKLDSAMETKVEREEQRSAIRPDEIKAEIDSVAEASEVNLDHAQEKSPEIPQKNIPEEKSSENLELVASQTSNALSQTEVGIPLLVDSQENTDDGREQKKEVTDESPLVQSQDASSDRADREEKKEVTDESPLVQSQDASSDRADREEKKEVTEESPPVQSQDASSERAESGRPSISDSVTASEDGSVEEHSNRSFLGDQHTDESRKRVSESVMHENESVSRPVGATQRGNDHETDVKEQRLSSGSNSSDVTDTLVELEKLKKEMKMMETALQGAARQAQAKADEIAKLMNENEQLKSAIEDLRRKSNDAEVESLREEYHQKVSALERKVYALTRERDTLRREQNKKSDAAALLKEKDEIITQVMAEGEQLSKKQAAQEAQMRKLRAQIRELEEEKKGLLTKLEVEENKVESIKRDKAATEKLLHETVEKHQAELATQKDYYTNALNAAREAEALAEARANNEARTQLEGRLREAEDREAMLVQALEELRQTLSRTEQQAVFREDMLRRDIEDLQKRYQASERRCEELITQVPESTRPLLRQIEAMQETNARKTEAWAAVERTLNSRLQEAEAKAATAEEKERSISERLSQTLSRINVLEAQISCLRAEQTQLTKSLDKERQRAGENRQEYLALKEEAETNEGRVNQLEEEIKEVRRKHKQELQEALTHQELLRQELEREKAARLDQERAARTPSSFVPDQSPIMKQKSGIENGSLTRRLSSASSLSSMEESYFLQASLDSSDNLSERRNALEGNVSPYFMKSMTSSAFEAALRQKEGELASYMSRLASMESIRDSLAEELVKMTAECEKLRSEASVLPGIRAELDALRRRHSAALELMGERDEELEELRADIIDMKEMYREQVNMLVNKIQVLSSSLGAA</sequence>
<accession>A0A1S4DK16</accession>
<dbReference type="OMA" id="WPSTTDR"/>
<proteinExistence type="predicted"/>
<reference evidence="7" key="1">
    <citation type="submission" date="2025-08" db="UniProtKB">
        <authorList>
            <consortium name="RefSeq"/>
        </authorList>
    </citation>
    <scope>IDENTIFICATION</scope>
</reference>
<dbReference type="STRING" id="4097.A0A1S4DK16"/>
<dbReference type="KEGG" id="nta:107830632"/>
<dbReference type="GO" id="GO:0005794">
    <property type="term" value="C:Golgi apparatus"/>
    <property type="evidence" value="ECO:0007669"/>
    <property type="project" value="UniProtKB-SubCell"/>
</dbReference>
<feature type="compositionally biased region" description="Basic and acidic residues" evidence="5">
    <location>
        <begin position="289"/>
        <end position="302"/>
    </location>
</feature>
<dbReference type="OrthoDB" id="74178at2759"/>
<name>A0A1S4DK16_TOBAC</name>
<dbReference type="PANTHER" id="PTHR47347:SF2">
    <property type="entry name" value="GOLGIN CANDIDATE 5"/>
    <property type="match status" value="1"/>
</dbReference>
<feature type="compositionally biased region" description="Basic and acidic residues" evidence="5">
    <location>
        <begin position="314"/>
        <end position="327"/>
    </location>
</feature>
<evidence type="ECO:0000256" key="1">
    <source>
        <dbReference type="ARBA" id="ARBA00004555"/>
    </source>
</evidence>
<feature type="compositionally biased region" description="Basic and acidic residues" evidence="5">
    <location>
        <begin position="404"/>
        <end position="415"/>
    </location>
</feature>
<dbReference type="InterPro" id="IPR022091">
    <property type="entry name" value="TMF_TATA-bd"/>
</dbReference>
<gene>
    <name evidence="7" type="primary">LOC107830632</name>
</gene>
<feature type="compositionally biased region" description="Basic and acidic residues" evidence="5">
    <location>
        <begin position="112"/>
        <end position="132"/>
    </location>
</feature>
<feature type="region of interest" description="Disordered" evidence="5">
    <location>
        <begin position="76"/>
        <end position="429"/>
    </location>
</feature>
<feature type="compositionally biased region" description="Basic and acidic residues" evidence="5">
    <location>
        <begin position="267"/>
        <end position="277"/>
    </location>
</feature>